<sequence length="84" mass="9505">PRKHYIPPNQRVIFQKIQEKTESAHTAAPHLRDGEVHKAGECTSAAYASPSRIFCAPYRMLRGGRKGLSTKDILQYIKGFHNMP</sequence>
<comment type="caution">
    <text evidence="1">The sequence shown here is derived from an EMBL/GenBank/DDBJ whole genome shotgun (WGS) entry which is preliminary data.</text>
</comment>
<evidence type="ECO:0000313" key="2">
    <source>
        <dbReference type="Proteomes" id="UP000324897"/>
    </source>
</evidence>
<dbReference type="Gramene" id="TVU49069">
    <property type="protein sequence ID" value="TVU49069"/>
    <property type="gene ID" value="EJB05_00360"/>
</dbReference>
<keyword evidence="2" id="KW-1185">Reference proteome</keyword>
<dbReference type="AlphaFoldDB" id="A0A5J9WLH1"/>
<name>A0A5J9WLH1_9POAL</name>
<organism evidence="1 2">
    <name type="scientific">Eragrostis curvula</name>
    <name type="common">weeping love grass</name>
    <dbReference type="NCBI Taxonomy" id="38414"/>
    <lineage>
        <taxon>Eukaryota</taxon>
        <taxon>Viridiplantae</taxon>
        <taxon>Streptophyta</taxon>
        <taxon>Embryophyta</taxon>
        <taxon>Tracheophyta</taxon>
        <taxon>Spermatophyta</taxon>
        <taxon>Magnoliopsida</taxon>
        <taxon>Liliopsida</taxon>
        <taxon>Poales</taxon>
        <taxon>Poaceae</taxon>
        <taxon>PACMAD clade</taxon>
        <taxon>Chloridoideae</taxon>
        <taxon>Eragrostideae</taxon>
        <taxon>Eragrostidinae</taxon>
        <taxon>Eragrostis</taxon>
    </lineage>
</organism>
<accession>A0A5J9WLH1</accession>
<dbReference type="EMBL" id="RWGY01000002">
    <property type="protein sequence ID" value="TVU49069.1"/>
    <property type="molecule type" value="Genomic_DNA"/>
</dbReference>
<proteinExistence type="predicted"/>
<feature type="non-terminal residue" evidence="1">
    <location>
        <position position="1"/>
    </location>
</feature>
<reference evidence="1 2" key="1">
    <citation type="journal article" date="2019" name="Sci. Rep.">
        <title>A high-quality genome of Eragrostis curvula grass provides insights into Poaceae evolution and supports new strategies to enhance forage quality.</title>
        <authorList>
            <person name="Carballo J."/>
            <person name="Santos B.A.C.M."/>
            <person name="Zappacosta D."/>
            <person name="Garbus I."/>
            <person name="Selva J.P."/>
            <person name="Gallo C.A."/>
            <person name="Diaz A."/>
            <person name="Albertini E."/>
            <person name="Caccamo M."/>
            <person name="Echenique V."/>
        </authorList>
    </citation>
    <scope>NUCLEOTIDE SEQUENCE [LARGE SCALE GENOMIC DNA]</scope>
    <source>
        <strain evidence="2">cv. Victoria</strain>
        <tissue evidence="1">Leaf</tissue>
    </source>
</reference>
<protein>
    <submittedName>
        <fullName evidence="1">Uncharacterized protein</fullName>
    </submittedName>
</protein>
<dbReference type="Proteomes" id="UP000324897">
    <property type="component" value="Chromosome 6"/>
</dbReference>
<gene>
    <name evidence="1" type="ORF">EJB05_00360</name>
</gene>
<evidence type="ECO:0000313" key="1">
    <source>
        <dbReference type="EMBL" id="TVU49069.1"/>
    </source>
</evidence>